<evidence type="ECO:0008006" key="4">
    <source>
        <dbReference type="Google" id="ProtNLM"/>
    </source>
</evidence>
<reference evidence="3" key="1">
    <citation type="journal article" date="2019" name="Int. J. Syst. Evol. Microbiol.">
        <title>The Global Catalogue of Microorganisms (GCM) 10K type strain sequencing project: providing services to taxonomists for standard genome sequencing and annotation.</title>
        <authorList>
            <consortium name="The Broad Institute Genomics Platform"/>
            <consortium name="The Broad Institute Genome Sequencing Center for Infectious Disease"/>
            <person name="Wu L."/>
            <person name="Ma J."/>
        </authorList>
    </citation>
    <scope>NUCLEOTIDE SEQUENCE [LARGE SCALE GENOMIC DNA]</scope>
    <source>
        <strain evidence="3">CGMCC 4.7237</strain>
    </source>
</reference>
<name>A0ABV8HGX2_9ACTN</name>
<protein>
    <recommendedName>
        <fullName evidence="4">Lipoprotein</fullName>
    </recommendedName>
</protein>
<sequence>MRGPAARRFRALYGGSPWHLLLLLASFVLCGYATAKLLEGDWSGIVEWFVVAVLLHDLVLVPLYGGADWLLHRSLRGDRGPRAARSAAVNHIRVPAFLSLLLLLVYWPLISQRPGAQFELITGLTPGAFLPRWLLITAALFVGSGLLFAVRQWRARAARD</sequence>
<feature type="transmembrane region" description="Helical" evidence="1">
    <location>
        <begin position="92"/>
        <end position="110"/>
    </location>
</feature>
<dbReference type="Proteomes" id="UP001595765">
    <property type="component" value="Unassembled WGS sequence"/>
</dbReference>
<keyword evidence="1" id="KW-0472">Membrane</keyword>
<feature type="transmembrane region" description="Helical" evidence="1">
    <location>
        <begin position="45"/>
        <end position="71"/>
    </location>
</feature>
<evidence type="ECO:0000256" key="1">
    <source>
        <dbReference type="SAM" id="Phobius"/>
    </source>
</evidence>
<organism evidence="2 3">
    <name type="scientific">Streptomyces polygonati</name>
    <dbReference type="NCBI Taxonomy" id="1617087"/>
    <lineage>
        <taxon>Bacteria</taxon>
        <taxon>Bacillati</taxon>
        <taxon>Actinomycetota</taxon>
        <taxon>Actinomycetes</taxon>
        <taxon>Kitasatosporales</taxon>
        <taxon>Streptomycetaceae</taxon>
        <taxon>Streptomyces</taxon>
    </lineage>
</organism>
<dbReference type="EMBL" id="JBHSBB010000007">
    <property type="protein sequence ID" value="MFC4031353.1"/>
    <property type="molecule type" value="Genomic_DNA"/>
</dbReference>
<keyword evidence="3" id="KW-1185">Reference proteome</keyword>
<comment type="caution">
    <text evidence="2">The sequence shown here is derived from an EMBL/GenBank/DDBJ whole genome shotgun (WGS) entry which is preliminary data.</text>
</comment>
<gene>
    <name evidence="2" type="ORF">ACFO3J_07675</name>
</gene>
<proteinExistence type="predicted"/>
<keyword evidence="1" id="KW-1133">Transmembrane helix</keyword>
<evidence type="ECO:0000313" key="2">
    <source>
        <dbReference type="EMBL" id="MFC4031353.1"/>
    </source>
</evidence>
<feature type="transmembrane region" description="Helical" evidence="1">
    <location>
        <begin position="130"/>
        <end position="150"/>
    </location>
</feature>
<keyword evidence="1" id="KW-0812">Transmembrane</keyword>
<accession>A0ABV8HGX2</accession>
<evidence type="ECO:0000313" key="3">
    <source>
        <dbReference type="Proteomes" id="UP001595765"/>
    </source>
</evidence>
<dbReference type="RefSeq" id="WP_386427425.1">
    <property type="nucleotide sequence ID" value="NZ_JBHSBB010000007.1"/>
</dbReference>